<name>A0A1M6I219_9FIRM</name>
<dbReference type="GO" id="GO:0016616">
    <property type="term" value="F:oxidoreductase activity, acting on the CH-OH group of donors, NAD or NADP as acceptor"/>
    <property type="evidence" value="ECO:0007669"/>
    <property type="project" value="InterPro"/>
</dbReference>
<keyword evidence="3" id="KW-0520">NAD</keyword>
<evidence type="ECO:0000259" key="5">
    <source>
        <dbReference type="Pfam" id="PF00389"/>
    </source>
</evidence>
<evidence type="ECO:0000259" key="6">
    <source>
        <dbReference type="Pfam" id="PF02826"/>
    </source>
</evidence>
<dbReference type="PANTHER" id="PTHR43333">
    <property type="entry name" value="2-HACID_DH_C DOMAIN-CONTAINING PROTEIN"/>
    <property type="match status" value="1"/>
</dbReference>
<dbReference type="InterPro" id="IPR036291">
    <property type="entry name" value="NAD(P)-bd_dom_sf"/>
</dbReference>
<dbReference type="AlphaFoldDB" id="A0A1M6I219"/>
<organism evidence="7 8">
    <name type="scientific">Dethiosulfatibacter aminovorans DSM 17477</name>
    <dbReference type="NCBI Taxonomy" id="1121476"/>
    <lineage>
        <taxon>Bacteria</taxon>
        <taxon>Bacillati</taxon>
        <taxon>Bacillota</taxon>
        <taxon>Tissierellia</taxon>
        <taxon>Dethiosulfatibacter</taxon>
    </lineage>
</organism>
<dbReference type="InterPro" id="IPR006139">
    <property type="entry name" value="D-isomer_2_OHA_DH_cat_dom"/>
</dbReference>
<dbReference type="EMBL" id="FQZL01000015">
    <property type="protein sequence ID" value="SHJ28516.1"/>
    <property type="molecule type" value="Genomic_DNA"/>
</dbReference>
<dbReference type="Proteomes" id="UP000184052">
    <property type="component" value="Unassembled WGS sequence"/>
</dbReference>
<evidence type="ECO:0000256" key="2">
    <source>
        <dbReference type="ARBA" id="ARBA00023002"/>
    </source>
</evidence>
<evidence type="ECO:0000256" key="3">
    <source>
        <dbReference type="ARBA" id="ARBA00023027"/>
    </source>
</evidence>
<dbReference type="GO" id="GO:0051287">
    <property type="term" value="F:NAD binding"/>
    <property type="evidence" value="ECO:0007669"/>
    <property type="project" value="InterPro"/>
</dbReference>
<dbReference type="RefSeq" id="WP_073049616.1">
    <property type="nucleotide sequence ID" value="NZ_FQZL01000015.1"/>
</dbReference>
<proteinExistence type="inferred from homology"/>
<dbReference type="STRING" id="1121476.SAMN02745751_02185"/>
<evidence type="ECO:0000313" key="7">
    <source>
        <dbReference type="EMBL" id="SHJ28516.1"/>
    </source>
</evidence>
<dbReference type="Pfam" id="PF02826">
    <property type="entry name" value="2-Hacid_dh_C"/>
    <property type="match status" value="1"/>
</dbReference>
<reference evidence="7 8" key="1">
    <citation type="submission" date="2016-11" db="EMBL/GenBank/DDBJ databases">
        <authorList>
            <person name="Jaros S."/>
            <person name="Januszkiewicz K."/>
            <person name="Wedrychowicz H."/>
        </authorList>
    </citation>
    <scope>NUCLEOTIDE SEQUENCE [LARGE SCALE GENOMIC DNA]</scope>
    <source>
        <strain evidence="7 8">DSM 17477</strain>
    </source>
</reference>
<feature type="domain" description="D-isomer specific 2-hydroxyacid dehydrogenase catalytic" evidence="5">
    <location>
        <begin position="16"/>
        <end position="306"/>
    </location>
</feature>
<dbReference type="OrthoDB" id="9805416at2"/>
<keyword evidence="2 4" id="KW-0560">Oxidoreductase</keyword>
<dbReference type="PANTHER" id="PTHR43333:SF1">
    <property type="entry name" value="D-ISOMER SPECIFIC 2-HYDROXYACID DEHYDROGENASE NAD-BINDING DOMAIN-CONTAINING PROTEIN"/>
    <property type="match status" value="1"/>
</dbReference>
<dbReference type="InterPro" id="IPR006140">
    <property type="entry name" value="D-isomer_DH_NAD-bd"/>
</dbReference>
<accession>A0A1M6I219</accession>
<dbReference type="Pfam" id="PF00389">
    <property type="entry name" value="2-Hacid_dh"/>
    <property type="match status" value="1"/>
</dbReference>
<comment type="similarity">
    <text evidence="1 4">Belongs to the D-isomer specific 2-hydroxyacid dehydrogenase family.</text>
</comment>
<evidence type="ECO:0000256" key="1">
    <source>
        <dbReference type="ARBA" id="ARBA00005854"/>
    </source>
</evidence>
<gene>
    <name evidence="7" type="ORF">SAMN02745751_02185</name>
</gene>
<feature type="domain" description="D-isomer specific 2-hydroxyacid dehydrogenase NAD-binding" evidence="6">
    <location>
        <begin position="104"/>
        <end position="276"/>
    </location>
</feature>
<evidence type="ECO:0000313" key="8">
    <source>
        <dbReference type="Proteomes" id="UP000184052"/>
    </source>
</evidence>
<dbReference type="Gene3D" id="3.40.50.720">
    <property type="entry name" value="NAD(P)-binding Rossmann-like Domain"/>
    <property type="match status" value="2"/>
</dbReference>
<sequence length="314" mass="36236">MKITINTYPFPDEDLRQLELDFKNVDFSFVSSKKDLLNEIEDSDAIITFYLKKSQMESASKLKWIQAISAGVDHFPLDYIKSRNINLTTGRGIHKIHMTEYALSMMILGARRLDKMMLDKNKRNWNHDIPQNEIFGKKLGIIGLGSIGMEIAKKASILGMEVYGVKSLEDEVPGIEKIYTLKDLKQLTSKCDYIINLLPHTDETDKVIDEEIFNSMKKESCMINMGRGGTVNEDHLHTALSEKKFRLYISDVFEEEPLPEESKLWDLENIVITPHICGPSTNYMKKAYPIIKENISRYLNNKELMNRYSFTKGY</sequence>
<dbReference type="CDD" id="cd05300">
    <property type="entry name" value="2-Hacid_dh_1"/>
    <property type="match status" value="1"/>
</dbReference>
<protein>
    <submittedName>
        <fullName evidence="7">Phosphoglycerate dehydrogenase</fullName>
    </submittedName>
</protein>
<dbReference type="SUPFAM" id="SSF51735">
    <property type="entry name" value="NAD(P)-binding Rossmann-fold domains"/>
    <property type="match status" value="1"/>
</dbReference>
<dbReference type="SUPFAM" id="SSF52283">
    <property type="entry name" value="Formate/glycerate dehydrogenase catalytic domain-like"/>
    <property type="match status" value="1"/>
</dbReference>
<keyword evidence="8" id="KW-1185">Reference proteome</keyword>
<evidence type="ECO:0000256" key="4">
    <source>
        <dbReference type="RuleBase" id="RU003719"/>
    </source>
</evidence>